<keyword evidence="3" id="KW-0121">Carboxypeptidase</keyword>
<dbReference type="Pfam" id="PF00246">
    <property type="entry name" value="Peptidase_M14"/>
    <property type="match status" value="1"/>
</dbReference>
<dbReference type="FunFam" id="3.40.630.10:FF:000084">
    <property type="entry name" value="Carboxypeptidase B2"/>
    <property type="match status" value="1"/>
</dbReference>
<comment type="caution">
    <text evidence="10">Lacks conserved residue(s) required for the propagation of feature annotation.</text>
</comment>
<dbReference type="GO" id="GO:0005615">
    <property type="term" value="C:extracellular space"/>
    <property type="evidence" value="ECO:0007669"/>
    <property type="project" value="TreeGrafter"/>
</dbReference>
<evidence type="ECO:0000256" key="2">
    <source>
        <dbReference type="ARBA" id="ARBA00005988"/>
    </source>
</evidence>
<evidence type="ECO:0000256" key="4">
    <source>
        <dbReference type="ARBA" id="ARBA00022670"/>
    </source>
</evidence>
<evidence type="ECO:0000313" key="14">
    <source>
        <dbReference type="Proteomes" id="UP000327044"/>
    </source>
</evidence>
<dbReference type="PANTHER" id="PTHR11705">
    <property type="entry name" value="PROTEASE FAMILY M14 CARBOXYPEPTIDASE A,B"/>
    <property type="match status" value="1"/>
</dbReference>
<dbReference type="GO" id="GO:0004181">
    <property type="term" value="F:metallocarboxypeptidase activity"/>
    <property type="evidence" value="ECO:0007669"/>
    <property type="project" value="InterPro"/>
</dbReference>
<keyword evidence="8" id="KW-0862">Zinc</keyword>
<dbReference type="GO" id="GO:0008270">
    <property type="term" value="F:zinc ion binding"/>
    <property type="evidence" value="ECO:0007669"/>
    <property type="project" value="InterPro"/>
</dbReference>
<accession>A0A5N4AGR1</accession>
<evidence type="ECO:0000256" key="6">
    <source>
        <dbReference type="ARBA" id="ARBA00022729"/>
    </source>
</evidence>
<feature type="signal peptide" evidence="11">
    <location>
        <begin position="1"/>
        <end position="19"/>
    </location>
</feature>
<evidence type="ECO:0000256" key="7">
    <source>
        <dbReference type="ARBA" id="ARBA00022801"/>
    </source>
</evidence>
<dbReference type="PRINTS" id="PR00765">
    <property type="entry name" value="CRBOXYPTASEA"/>
</dbReference>
<reference evidence="13 14" key="1">
    <citation type="journal article" date="2018" name="Elife">
        <title>Firefly genomes illuminate parallel origins of bioluminescence in beetles.</title>
        <authorList>
            <person name="Fallon T.R."/>
            <person name="Lower S.E."/>
            <person name="Chang C.H."/>
            <person name="Bessho-Uehara M."/>
            <person name="Martin G.J."/>
            <person name="Bewick A.J."/>
            <person name="Behringer M."/>
            <person name="Debat H.J."/>
            <person name="Wong I."/>
            <person name="Day J.C."/>
            <person name="Suvorov A."/>
            <person name="Silva C.J."/>
            <person name="Stanger-Hall K.F."/>
            <person name="Hall D.W."/>
            <person name="Schmitz R.J."/>
            <person name="Nelson D.R."/>
            <person name="Lewis S.M."/>
            <person name="Shigenobu S."/>
            <person name="Bybee S.M."/>
            <person name="Larracuente A.M."/>
            <person name="Oba Y."/>
            <person name="Weng J.K."/>
        </authorList>
    </citation>
    <scope>NUCLEOTIDE SEQUENCE [LARGE SCALE GENOMIC DNA]</scope>
    <source>
        <strain evidence="13">1611_PpyrPB1</strain>
        <tissue evidence="13">Whole body</tissue>
    </source>
</reference>
<name>A0A5N4AGR1_PHOPY</name>
<evidence type="ECO:0000256" key="1">
    <source>
        <dbReference type="ARBA" id="ARBA00001947"/>
    </source>
</evidence>
<feature type="domain" description="Peptidase M14" evidence="12">
    <location>
        <begin position="33"/>
        <end position="274"/>
    </location>
</feature>
<evidence type="ECO:0000256" key="10">
    <source>
        <dbReference type="PROSITE-ProRule" id="PRU01379"/>
    </source>
</evidence>
<keyword evidence="7" id="KW-0378">Hydrolase</keyword>
<keyword evidence="14" id="KW-1185">Reference proteome</keyword>
<dbReference type="EMBL" id="VVIM01000007">
    <property type="protein sequence ID" value="KAB0796483.1"/>
    <property type="molecule type" value="Genomic_DNA"/>
</dbReference>
<proteinExistence type="inferred from homology"/>
<dbReference type="PROSITE" id="PS52035">
    <property type="entry name" value="PEPTIDASE_M14"/>
    <property type="match status" value="1"/>
</dbReference>
<comment type="caution">
    <text evidence="13">The sequence shown here is derived from an EMBL/GenBank/DDBJ whole genome shotgun (WGS) entry which is preliminary data.</text>
</comment>
<dbReference type="InParanoid" id="A0A5N4AGR1"/>
<dbReference type="SMART" id="SM00631">
    <property type="entry name" value="Zn_pept"/>
    <property type="match status" value="1"/>
</dbReference>
<evidence type="ECO:0000256" key="5">
    <source>
        <dbReference type="ARBA" id="ARBA00022723"/>
    </source>
</evidence>
<dbReference type="PROSITE" id="PS00132">
    <property type="entry name" value="CARBOXYPEPT_ZN_1"/>
    <property type="match status" value="1"/>
</dbReference>
<comment type="cofactor">
    <cofactor evidence="1">
        <name>Zn(2+)</name>
        <dbReference type="ChEBI" id="CHEBI:29105"/>
    </cofactor>
</comment>
<evidence type="ECO:0000256" key="11">
    <source>
        <dbReference type="SAM" id="SignalP"/>
    </source>
</evidence>
<evidence type="ECO:0000256" key="9">
    <source>
        <dbReference type="ARBA" id="ARBA00023049"/>
    </source>
</evidence>
<gene>
    <name evidence="13" type="ORF">PPYR_10544</name>
</gene>
<dbReference type="PANTHER" id="PTHR11705:SF140">
    <property type="entry name" value="FI02848P-RELATED"/>
    <property type="match status" value="1"/>
</dbReference>
<keyword evidence="9" id="KW-0482">Metalloprotease</keyword>
<keyword evidence="6 11" id="KW-0732">Signal</keyword>
<dbReference type="InterPro" id="IPR000834">
    <property type="entry name" value="Peptidase_M14"/>
</dbReference>
<organism evidence="13 14">
    <name type="scientific">Photinus pyralis</name>
    <name type="common">Common eastern firefly</name>
    <name type="synonym">Lampyris pyralis</name>
    <dbReference type="NCBI Taxonomy" id="7054"/>
    <lineage>
        <taxon>Eukaryota</taxon>
        <taxon>Metazoa</taxon>
        <taxon>Ecdysozoa</taxon>
        <taxon>Arthropoda</taxon>
        <taxon>Hexapoda</taxon>
        <taxon>Insecta</taxon>
        <taxon>Pterygota</taxon>
        <taxon>Neoptera</taxon>
        <taxon>Endopterygota</taxon>
        <taxon>Coleoptera</taxon>
        <taxon>Polyphaga</taxon>
        <taxon>Elateriformia</taxon>
        <taxon>Elateroidea</taxon>
        <taxon>Lampyridae</taxon>
        <taxon>Lampyrinae</taxon>
        <taxon>Photinus</taxon>
    </lineage>
</organism>
<keyword evidence="4" id="KW-0645">Protease</keyword>
<dbReference type="Proteomes" id="UP000327044">
    <property type="component" value="Unassembled WGS sequence"/>
</dbReference>
<sequence length="274" mass="32079">MNWMKLMVIAFFQIARLRVQETPNKSGEIKFDQYLAYRDIQHYLNVLKTKYNEIVEVKNFGMSVENRHLTYIQIGNKTRRNGPLIFIDAGIHAREWISPAQALYTISQLVENRNNAAMIKDVDWVIVPLVNPDGYEYSRRVDRFWRKNRAKGRICYGVDLNRNFDFHWLGHGGSDSECSNFFAGMRPFSEPESFALSRLIRENSKRIKIYISFHAAAQSILYPWGYTKDLPENGKELHKLATKVSDAVHKFRLDLRCCECKTVLHNRVKRSIRG</sequence>
<dbReference type="InterPro" id="IPR057246">
    <property type="entry name" value="CARBOXYPEPT_ZN_1"/>
</dbReference>
<dbReference type="SUPFAM" id="SSF53187">
    <property type="entry name" value="Zn-dependent exopeptidases"/>
    <property type="match status" value="1"/>
</dbReference>
<keyword evidence="5" id="KW-0479">Metal-binding</keyword>
<dbReference type="AlphaFoldDB" id="A0A5N4AGR1"/>
<evidence type="ECO:0000259" key="12">
    <source>
        <dbReference type="PROSITE" id="PS52035"/>
    </source>
</evidence>
<evidence type="ECO:0000313" key="13">
    <source>
        <dbReference type="EMBL" id="KAB0796483.1"/>
    </source>
</evidence>
<dbReference type="GO" id="GO:0006508">
    <property type="term" value="P:proteolysis"/>
    <property type="evidence" value="ECO:0007669"/>
    <property type="project" value="UniProtKB-KW"/>
</dbReference>
<evidence type="ECO:0000256" key="8">
    <source>
        <dbReference type="ARBA" id="ARBA00022833"/>
    </source>
</evidence>
<protein>
    <recommendedName>
        <fullName evidence="12">Peptidase M14 domain-containing protein</fullName>
    </recommendedName>
</protein>
<comment type="similarity">
    <text evidence="2 10">Belongs to the peptidase M14 family.</text>
</comment>
<feature type="chain" id="PRO_5024407534" description="Peptidase M14 domain-containing protein" evidence="11">
    <location>
        <begin position="20"/>
        <end position="274"/>
    </location>
</feature>
<dbReference type="Gene3D" id="3.40.630.10">
    <property type="entry name" value="Zn peptidases"/>
    <property type="match status" value="1"/>
</dbReference>
<evidence type="ECO:0000256" key="3">
    <source>
        <dbReference type="ARBA" id="ARBA00022645"/>
    </source>
</evidence>